<dbReference type="InterPro" id="IPR058245">
    <property type="entry name" value="NreC/VraR/RcsB-like_REC"/>
</dbReference>
<gene>
    <name evidence="9" type="ORF">ISG29_02780</name>
</gene>
<evidence type="ECO:0000256" key="4">
    <source>
        <dbReference type="ARBA" id="ARBA00023163"/>
    </source>
</evidence>
<dbReference type="Proteomes" id="UP000656804">
    <property type="component" value="Unassembled WGS sequence"/>
</dbReference>
<dbReference type="InterPro" id="IPR011006">
    <property type="entry name" value="CheY-like_superfamily"/>
</dbReference>
<dbReference type="AlphaFoldDB" id="A0A930Y654"/>
<protein>
    <submittedName>
        <fullName evidence="9">Response regulator transcription factor</fullName>
    </submittedName>
</protein>
<evidence type="ECO:0000256" key="6">
    <source>
        <dbReference type="SAM" id="MobiDB-lite"/>
    </source>
</evidence>
<dbReference type="InterPro" id="IPR016032">
    <property type="entry name" value="Sig_transdc_resp-reg_C-effctor"/>
</dbReference>
<proteinExistence type="predicted"/>
<dbReference type="CDD" id="cd06170">
    <property type="entry name" value="LuxR_C_like"/>
    <property type="match status" value="1"/>
</dbReference>
<evidence type="ECO:0000259" key="8">
    <source>
        <dbReference type="PROSITE" id="PS50110"/>
    </source>
</evidence>
<dbReference type="Pfam" id="PF00196">
    <property type="entry name" value="GerE"/>
    <property type="match status" value="1"/>
</dbReference>
<dbReference type="SMART" id="SM00421">
    <property type="entry name" value="HTH_LUXR"/>
    <property type="match status" value="1"/>
</dbReference>
<feature type="modified residue" description="4-aspartylphosphate" evidence="5">
    <location>
        <position position="176"/>
    </location>
</feature>
<keyword evidence="2" id="KW-0805">Transcription regulation</keyword>
<evidence type="ECO:0000256" key="1">
    <source>
        <dbReference type="ARBA" id="ARBA00022553"/>
    </source>
</evidence>
<dbReference type="CDD" id="cd17535">
    <property type="entry name" value="REC_NarL-like"/>
    <property type="match status" value="1"/>
</dbReference>
<dbReference type="Gene3D" id="3.40.50.2300">
    <property type="match status" value="1"/>
</dbReference>
<dbReference type="PROSITE" id="PS00622">
    <property type="entry name" value="HTH_LUXR_1"/>
    <property type="match status" value="1"/>
</dbReference>
<feature type="compositionally biased region" description="Basic residues" evidence="6">
    <location>
        <begin position="85"/>
        <end position="106"/>
    </location>
</feature>
<feature type="compositionally biased region" description="Basic and acidic residues" evidence="6">
    <location>
        <begin position="64"/>
        <end position="84"/>
    </location>
</feature>
<evidence type="ECO:0000256" key="2">
    <source>
        <dbReference type="ARBA" id="ARBA00023015"/>
    </source>
</evidence>
<dbReference type="PROSITE" id="PS50110">
    <property type="entry name" value="RESPONSE_REGULATORY"/>
    <property type="match status" value="1"/>
</dbReference>
<dbReference type="PROSITE" id="PS50043">
    <property type="entry name" value="HTH_LUXR_2"/>
    <property type="match status" value="1"/>
</dbReference>
<keyword evidence="10" id="KW-1185">Reference proteome</keyword>
<accession>A0A930Y654</accession>
<feature type="compositionally biased region" description="Basic residues" evidence="6">
    <location>
        <begin position="50"/>
        <end position="63"/>
    </location>
</feature>
<name>A0A930Y654_9ACTN</name>
<dbReference type="SUPFAM" id="SSF52172">
    <property type="entry name" value="CheY-like"/>
    <property type="match status" value="1"/>
</dbReference>
<dbReference type="PANTHER" id="PTHR43214:SF24">
    <property type="entry name" value="TRANSCRIPTIONAL REGULATORY PROTEIN NARL-RELATED"/>
    <property type="match status" value="1"/>
</dbReference>
<sequence length="341" mass="38562">MDRRQARQTAPRARHPGDGPCHDRHRRRRGLQDALPCSAGSPDERDAPRRCQRRERRHSRRRSRGGDSGERQRQRHAQRTDTRQRPARHRRTRTAPRRQPHRRGKNAPRDRGRSTSTERTDVIGLAVVDDQQLVRDGLTMMLDNEPDMQVRLEASNGRELLDALEAGAPIDAVLLDLRMPVLDGIQTLHELNRQPRRPAVLVVTTFDRDELVLDAIAAGADGYILKRTSRPDLIDAVRTVAQGRSVLAPDITRAVLSRVRQHTPTTLSTDIREYRLTPRETDILSLVGHGLNNHEIAVRLTLSTHTVKTHLTSVLAKTGSRDRVQAALLAIRAGLTVDHRH</sequence>
<organism evidence="9 10">
    <name type="scientific">Nocardioides acrostichi</name>
    <dbReference type="NCBI Taxonomy" id="2784339"/>
    <lineage>
        <taxon>Bacteria</taxon>
        <taxon>Bacillati</taxon>
        <taxon>Actinomycetota</taxon>
        <taxon>Actinomycetes</taxon>
        <taxon>Propionibacteriales</taxon>
        <taxon>Nocardioidaceae</taxon>
        <taxon>Nocardioides</taxon>
    </lineage>
</organism>
<keyword evidence="1 5" id="KW-0597">Phosphoprotein</keyword>
<dbReference type="InterPro" id="IPR001789">
    <property type="entry name" value="Sig_transdc_resp-reg_receiver"/>
</dbReference>
<evidence type="ECO:0000256" key="5">
    <source>
        <dbReference type="PROSITE-ProRule" id="PRU00169"/>
    </source>
</evidence>
<dbReference type="InterPro" id="IPR039420">
    <property type="entry name" value="WalR-like"/>
</dbReference>
<evidence type="ECO:0000313" key="10">
    <source>
        <dbReference type="Proteomes" id="UP000656804"/>
    </source>
</evidence>
<dbReference type="Pfam" id="PF00072">
    <property type="entry name" value="Response_reg"/>
    <property type="match status" value="1"/>
</dbReference>
<dbReference type="InterPro" id="IPR000792">
    <property type="entry name" value="Tscrpt_reg_LuxR_C"/>
</dbReference>
<comment type="caution">
    <text evidence="9">The sequence shown here is derived from an EMBL/GenBank/DDBJ whole genome shotgun (WGS) entry which is preliminary data.</text>
</comment>
<dbReference type="PRINTS" id="PR00038">
    <property type="entry name" value="HTHLUXR"/>
</dbReference>
<keyword evidence="3" id="KW-0238">DNA-binding</keyword>
<feature type="compositionally biased region" description="Basic and acidic residues" evidence="6">
    <location>
        <begin position="107"/>
        <end position="120"/>
    </location>
</feature>
<dbReference type="PANTHER" id="PTHR43214">
    <property type="entry name" value="TWO-COMPONENT RESPONSE REGULATOR"/>
    <property type="match status" value="1"/>
</dbReference>
<feature type="domain" description="HTH luxR-type" evidence="7">
    <location>
        <begin position="269"/>
        <end position="334"/>
    </location>
</feature>
<feature type="domain" description="Response regulatory" evidence="8">
    <location>
        <begin position="124"/>
        <end position="241"/>
    </location>
</feature>
<dbReference type="GO" id="GO:0006355">
    <property type="term" value="P:regulation of DNA-templated transcription"/>
    <property type="evidence" value="ECO:0007669"/>
    <property type="project" value="InterPro"/>
</dbReference>
<evidence type="ECO:0000256" key="3">
    <source>
        <dbReference type="ARBA" id="ARBA00023125"/>
    </source>
</evidence>
<keyword evidence="4" id="KW-0804">Transcription</keyword>
<dbReference type="SUPFAM" id="SSF46894">
    <property type="entry name" value="C-terminal effector domain of the bipartite response regulators"/>
    <property type="match status" value="1"/>
</dbReference>
<feature type="region of interest" description="Disordered" evidence="6">
    <location>
        <begin position="1"/>
        <end position="120"/>
    </location>
</feature>
<evidence type="ECO:0000259" key="7">
    <source>
        <dbReference type="PROSITE" id="PS50043"/>
    </source>
</evidence>
<dbReference type="GO" id="GO:0003677">
    <property type="term" value="F:DNA binding"/>
    <property type="evidence" value="ECO:0007669"/>
    <property type="project" value="UniProtKB-KW"/>
</dbReference>
<dbReference type="GO" id="GO:0000160">
    <property type="term" value="P:phosphorelay signal transduction system"/>
    <property type="evidence" value="ECO:0007669"/>
    <property type="project" value="InterPro"/>
</dbReference>
<dbReference type="SMART" id="SM00448">
    <property type="entry name" value="REC"/>
    <property type="match status" value="1"/>
</dbReference>
<dbReference type="EMBL" id="JADIVZ010000001">
    <property type="protein sequence ID" value="MBF4160597.1"/>
    <property type="molecule type" value="Genomic_DNA"/>
</dbReference>
<evidence type="ECO:0000313" key="9">
    <source>
        <dbReference type="EMBL" id="MBF4160597.1"/>
    </source>
</evidence>
<reference evidence="9" key="1">
    <citation type="submission" date="2020-11" db="EMBL/GenBank/DDBJ databases">
        <title>Nocardioides sp. CBS4Y-1, whole genome shotgun sequence.</title>
        <authorList>
            <person name="Tuo L."/>
        </authorList>
    </citation>
    <scope>NUCLEOTIDE SEQUENCE</scope>
    <source>
        <strain evidence="9">CBS4Y-1</strain>
    </source>
</reference>